<feature type="compositionally biased region" description="Acidic residues" evidence="1">
    <location>
        <begin position="347"/>
        <end position="359"/>
    </location>
</feature>
<keyword evidence="4" id="KW-1185">Reference proteome</keyword>
<dbReference type="Proteomes" id="UP001498398">
    <property type="component" value="Unassembled WGS sequence"/>
</dbReference>
<feature type="region of interest" description="Disordered" evidence="1">
    <location>
        <begin position="1083"/>
        <end position="1115"/>
    </location>
</feature>
<dbReference type="Gene3D" id="2.40.70.10">
    <property type="entry name" value="Acid Proteases"/>
    <property type="match status" value="1"/>
</dbReference>
<feature type="region of interest" description="Disordered" evidence="1">
    <location>
        <begin position="216"/>
        <end position="273"/>
    </location>
</feature>
<feature type="region of interest" description="Disordered" evidence="1">
    <location>
        <begin position="321"/>
        <end position="373"/>
    </location>
</feature>
<feature type="compositionally biased region" description="Basic residues" evidence="1">
    <location>
        <begin position="1152"/>
        <end position="1162"/>
    </location>
</feature>
<evidence type="ECO:0000256" key="2">
    <source>
        <dbReference type="SAM" id="Phobius"/>
    </source>
</evidence>
<feature type="compositionally biased region" description="Acidic residues" evidence="1">
    <location>
        <begin position="1102"/>
        <end position="1113"/>
    </location>
</feature>
<feature type="compositionally biased region" description="Basic and acidic residues" evidence="1">
    <location>
        <begin position="336"/>
        <end position="345"/>
    </location>
</feature>
<keyword evidence="2" id="KW-0472">Membrane</keyword>
<comment type="caution">
    <text evidence="3">The sequence shown here is derived from an EMBL/GenBank/DDBJ whole genome shotgun (WGS) entry which is preliminary data.</text>
</comment>
<protein>
    <submittedName>
        <fullName evidence="3">Uncharacterized protein</fullName>
    </submittedName>
</protein>
<feature type="compositionally biased region" description="Basic and acidic residues" evidence="1">
    <location>
        <begin position="944"/>
        <end position="973"/>
    </location>
</feature>
<feature type="region of interest" description="Disordered" evidence="1">
    <location>
        <begin position="1141"/>
        <end position="1162"/>
    </location>
</feature>
<feature type="compositionally biased region" description="Acidic residues" evidence="1">
    <location>
        <begin position="988"/>
        <end position="1000"/>
    </location>
</feature>
<gene>
    <name evidence="3" type="ORF">VKT23_015310</name>
</gene>
<feature type="compositionally biased region" description="Basic and acidic residues" evidence="1">
    <location>
        <begin position="1006"/>
        <end position="1035"/>
    </location>
</feature>
<feature type="region of interest" description="Disordered" evidence="1">
    <location>
        <begin position="454"/>
        <end position="609"/>
    </location>
</feature>
<reference evidence="3 4" key="1">
    <citation type="submission" date="2024-01" db="EMBL/GenBank/DDBJ databases">
        <title>A draft genome for the cacao thread blight pathogen Marasmiellus scandens.</title>
        <authorList>
            <person name="Baruah I.K."/>
            <person name="Leung J."/>
            <person name="Bukari Y."/>
            <person name="Amoako-Attah I."/>
            <person name="Meinhardt L.W."/>
            <person name="Bailey B.A."/>
            <person name="Cohen S.P."/>
        </authorList>
    </citation>
    <scope>NUCLEOTIDE SEQUENCE [LARGE SCALE GENOMIC DNA]</scope>
    <source>
        <strain evidence="3 4">GH-19</strain>
    </source>
</reference>
<feature type="compositionally biased region" description="Polar residues" evidence="1">
    <location>
        <begin position="237"/>
        <end position="249"/>
    </location>
</feature>
<feature type="transmembrane region" description="Helical" evidence="2">
    <location>
        <begin position="135"/>
        <end position="153"/>
    </location>
</feature>
<feature type="compositionally biased region" description="Basic and acidic residues" evidence="1">
    <location>
        <begin position="536"/>
        <end position="556"/>
    </location>
</feature>
<feature type="compositionally biased region" description="Polar residues" evidence="1">
    <location>
        <begin position="587"/>
        <end position="598"/>
    </location>
</feature>
<feature type="compositionally biased region" description="Basic and acidic residues" evidence="1">
    <location>
        <begin position="922"/>
        <end position="936"/>
    </location>
</feature>
<sequence>MIIGGAAMDIKHNLVCLDDPSQGIVLTRLFDGQITRTFSVPATIGRKARNVAFLDDCCAVASGSDHGAVYIFDCGSGEVSDILYIGQEQDWVQSISTIDLNGVPTIAAGKSGDSVECADIYIWTCAKERKHIFNIFFYGAKNVLSVFGLIFIFEKLSASYLTLRPEAIENFLPYPLPNPPLSASTIHTRSISKSIAADFSQLPYPNKLPTPYIKMSATTTSHPRSSKIPVLPGSSVARRNSQSSQHSNPGPTPGKSRSRSPENDDGSSDTPRNAVQQDMHASLFGDSPATGDTLMQEMLAASKNPSRQKWKGKTYGRNVLRDDNIVDNSNNDLVDTELKDEHPSVQDDAEQGPDAEYPEDTPHHEESRPLDAMSSISRRMESTVDRFHRNLRRRFVLQYMRDSDLVNHSTTYVPNQHVYSTPDERYIYAEENPEIRQLHRPIEDAEIENLRKEFPEPFSKDDPSNRNISNRRAGPAVSNIRGRGTITYRRPRRQHGNDNTHQSHRNDYPRENPKDNSPSDNNNGESSNGGNNRHCNQHDDKQPKRREDSNRNHKTPDYGPPDSDPSSSDEGPTDSESSTEDNEPKSKTNSNKNQTAQPKPTVFGETRYSSADRTFSAQEEFTYDPTPKSEEEVLRAAFRTFEDLIVFHLYGKPNKGNGNIQKTIIQSIPKPEFYHGENDFVIFDAWIRGIVRWLNVADQCGPEFRWSKSKGTNVLTSVDIQRTNTIAAFLRGAARQWFTDVVERIPDEFDRNNPLAGRMTFMQVVSGLYRRFIHEASLTMVAEKFDSVYYSQPKGIKGVFSSLTRYAKCMPSPPDSYTFKKRLFLLVPESMANDMTRIHKVTAESSTVNEIMQAALACERSSDADKYYQKAREALKRARRRRSRSRSRNRKKNRERNQRSPSPRRLQKVNGRRYSVKPHSKPKNDKPDWSKRKDYTPKNNNNKSESKDFKQSDRKDFTKQADNNRRLYRMVESEGKNGTRLFRMVETDNEATESNPENEVESYQQDSDKSDQDVWSKYDSDHSQSETDQTDHNSESEPEPWGGSQWTSDAADDDYMEHIGFMHEISDSESTANHIHFMNEISSESDYDTAPELQSVLTSSEDNSDMSELESDNESIAVSESVLNLDFGEYLRTMNVSKNGEIVPTLEPQSKKSPRTGTRPRRTNAQNRCLAAFVEFNGIEAFALFDSGSTADAISPDFARNAHLRIYQLENPVTLQLGTKGSRSKINYGCTAPYQFRSDREVVVSKDYFDIANIDRYDVVLGTVFMRKHGLSLHFEDDTVRLNGRPIPTLLEGEEVRELTRRYAKHISNDIQIKDGEEIEVRKRPKKYGVDNKPLKVEHSKNKSAEMKEKQPPKSKEKVNK</sequence>
<dbReference type="CDD" id="cd00303">
    <property type="entry name" value="retropepsin_like"/>
    <property type="match status" value="1"/>
</dbReference>
<feature type="region of interest" description="Disordered" evidence="1">
    <location>
        <begin position="988"/>
        <end position="1050"/>
    </location>
</feature>
<evidence type="ECO:0000313" key="3">
    <source>
        <dbReference type="EMBL" id="KAK7444298.1"/>
    </source>
</evidence>
<feature type="compositionally biased region" description="Low complexity" evidence="1">
    <location>
        <begin position="515"/>
        <end position="532"/>
    </location>
</feature>
<dbReference type="InterPro" id="IPR021109">
    <property type="entry name" value="Peptidase_aspartic_dom_sf"/>
</dbReference>
<feature type="region of interest" description="Disordered" evidence="1">
    <location>
        <begin position="1324"/>
        <end position="1361"/>
    </location>
</feature>
<accession>A0ABR1IY05</accession>
<feature type="compositionally biased region" description="Acidic residues" evidence="1">
    <location>
        <begin position="571"/>
        <end position="581"/>
    </location>
</feature>
<name>A0ABR1IY05_9AGAR</name>
<feature type="compositionally biased region" description="Basic and acidic residues" evidence="1">
    <location>
        <begin position="360"/>
        <end position="369"/>
    </location>
</feature>
<feature type="compositionally biased region" description="Basic and acidic residues" evidence="1">
    <location>
        <begin position="504"/>
        <end position="514"/>
    </location>
</feature>
<keyword evidence="2" id="KW-0812">Transmembrane</keyword>
<feature type="region of interest" description="Disordered" evidence="1">
    <location>
        <begin position="872"/>
        <end position="973"/>
    </location>
</feature>
<organism evidence="3 4">
    <name type="scientific">Marasmiellus scandens</name>
    <dbReference type="NCBI Taxonomy" id="2682957"/>
    <lineage>
        <taxon>Eukaryota</taxon>
        <taxon>Fungi</taxon>
        <taxon>Dikarya</taxon>
        <taxon>Basidiomycota</taxon>
        <taxon>Agaricomycotina</taxon>
        <taxon>Agaricomycetes</taxon>
        <taxon>Agaricomycetidae</taxon>
        <taxon>Agaricales</taxon>
        <taxon>Marasmiineae</taxon>
        <taxon>Omphalotaceae</taxon>
        <taxon>Marasmiellus</taxon>
    </lineage>
</organism>
<proteinExistence type="predicted"/>
<evidence type="ECO:0000256" key="1">
    <source>
        <dbReference type="SAM" id="MobiDB-lite"/>
    </source>
</evidence>
<dbReference type="EMBL" id="JBANRG010000051">
    <property type="protein sequence ID" value="KAK7444298.1"/>
    <property type="molecule type" value="Genomic_DNA"/>
</dbReference>
<evidence type="ECO:0000313" key="4">
    <source>
        <dbReference type="Proteomes" id="UP001498398"/>
    </source>
</evidence>
<feature type="compositionally biased region" description="Basic residues" evidence="1">
    <location>
        <begin position="905"/>
        <end position="921"/>
    </location>
</feature>
<feature type="compositionally biased region" description="Basic and acidic residues" evidence="1">
    <location>
        <begin position="454"/>
        <end position="464"/>
    </location>
</feature>
<feature type="compositionally biased region" description="Basic residues" evidence="1">
    <location>
        <begin position="877"/>
        <end position="894"/>
    </location>
</feature>
<keyword evidence="2" id="KW-1133">Transmembrane helix</keyword>